<keyword evidence="5" id="KW-1185">Reference proteome</keyword>
<evidence type="ECO:0000259" key="1">
    <source>
        <dbReference type="PROSITE" id="PS51886"/>
    </source>
</evidence>
<dbReference type="KEGG" id="omy:110492388"/>
<dbReference type="SMART" id="SM00584">
    <property type="entry name" value="TLDc"/>
    <property type="match status" value="1"/>
</dbReference>
<accession>A0A060Y941</accession>
<evidence type="ECO:0000313" key="2">
    <source>
        <dbReference type="EMBL" id="CDQ88047.1"/>
    </source>
</evidence>
<dbReference type="GeneID" id="110492388"/>
<dbReference type="STRING" id="8022.A0A060Y941"/>
<reference evidence="2" key="2">
    <citation type="submission" date="2014-03" db="EMBL/GenBank/DDBJ databases">
        <authorList>
            <person name="Genoscope - CEA"/>
        </authorList>
    </citation>
    <scope>NUCLEOTIDE SEQUENCE</scope>
</reference>
<dbReference type="GO" id="GO:0006979">
    <property type="term" value="P:response to oxidative stress"/>
    <property type="evidence" value="ECO:0007669"/>
    <property type="project" value="TreeGrafter"/>
</dbReference>
<evidence type="ECO:0000313" key="4">
    <source>
        <dbReference type="Proteomes" id="UP000193380"/>
    </source>
</evidence>
<dbReference type="PANTHER" id="PTHR23354">
    <property type="entry name" value="NUCLEOLAR PROTEIN 7/ESTROGEN RECEPTOR COACTIVATOR-RELATED"/>
    <property type="match status" value="1"/>
</dbReference>
<gene>
    <name evidence="3" type="primary">LOC110492388</name>
    <name evidence="2" type="ORF">GSONMT00016441001</name>
</gene>
<dbReference type="Proteomes" id="UP000694395">
    <property type="component" value="Chromosome 16"/>
</dbReference>
<protein>
    <recommendedName>
        <fullName evidence="1">TLDc domain-containing protein</fullName>
    </recommendedName>
</protein>
<dbReference type="Pfam" id="PF07534">
    <property type="entry name" value="TLD"/>
    <property type="match status" value="1"/>
</dbReference>
<dbReference type="GO" id="GO:0005634">
    <property type="term" value="C:nucleus"/>
    <property type="evidence" value="ECO:0007669"/>
    <property type="project" value="TreeGrafter"/>
</dbReference>
<dbReference type="OrthoDB" id="26679at2759"/>
<reference evidence="3" key="4">
    <citation type="submission" date="2025-05" db="UniProtKB">
        <authorList>
            <consortium name="Ensembl"/>
        </authorList>
    </citation>
    <scope>IDENTIFICATION</scope>
</reference>
<dbReference type="PROSITE" id="PS51886">
    <property type="entry name" value="TLDC"/>
    <property type="match status" value="1"/>
</dbReference>
<evidence type="ECO:0000313" key="5">
    <source>
        <dbReference type="Proteomes" id="UP000694395"/>
    </source>
</evidence>
<dbReference type="RefSeq" id="XP_021422332.1">
    <property type="nucleotide sequence ID" value="XM_021566657.2"/>
</dbReference>
<dbReference type="AlphaFoldDB" id="A0A060Y941"/>
<dbReference type="PaxDb" id="8022-A0A060Y941"/>
<dbReference type="EMBL" id="FR908323">
    <property type="protein sequence ID" value="CDQ88047.1"/>
    <property type="molecule type" value="Genomic_DNA"/>
</dbReference>
<feature type="domain" description="TLDc" evidence="1">
    <location>
        <begin position="92"/>
        <end position="255"/>
    </location>
</feature>
<sequence length="255" mass="28887">MFIQGDIFIGESLKNMEILKALRYNLLVNRVRQASPSFQRINSRDEENQEKDFEIVEVDSLHTQRRCLSDRQDLDYLSSEDPTKPELTDQSSLLHIGQLCQLNEHLPARLEQCPWSLVYSTQRHGTSLGTLYKSMGGMDCSTSTLTVIRDNCGQVFGAFCPTTLRISLSYYGTGHTFLFSFSPQLQVYEWKFSNSFFVKGSPDYLAFGGGGGLFGLWLDDGLIRGQSHRCDTFDNDVLSSSDDFLINDLEVWAIS</sequence>
<organism evidence="2 4">
    <name type="scientific">Oncorhynchus mykiss</name>
    <name type="common">Rainbow trout</name>
    <name type="synonym">Salmo gairdneri</name>
    <dbReference type="NCBI Taxonomy" id="8022"/>
    <lineage>
        <taxon>Eukaryota</taxon>
        <taxon>Metazoa</taxon>
        <taxon>Chordata</taxon>
        <taxon>Craniata</taxon>
        <taxon>Vertebrata</taxon>
        <taxon>Euteleostomi</taxon>
        <taxon>Actinopterygii</taxon>
        <taxon>Neopterygii</taxon>
        <taxon>Teleostei</taxon>
        <taxon>Protacanthopterygii</taxon>
        <taxon>Salmoniformes</taxon>
        <taxon>Salmonidae</taxon>
        <taxon>Salmoninae</taxon>
        <taxon>Oncorhynchus</taxon>
    </lineage>
</organism>
<name>A0A060Y941_ONCMY</name>
<dbReference type="GeneTree" id="ENSGT00940000167904"/>
<evidence type="ECO:0000313" key="3">
    <source>
        <dbReference type="Ensembl" id="ENSOMYP00000104223.1"/>
    </source>
</evidence>
<dbReference type="PANTHER" id="PTHR23354:SF65">
    <property type="entry name" value="TLD DOMAIN-CONTAINING PROTEIN 2"/>
    <property type="match status" value="1"/>
</dbReference>
<dbReference type="InterPro" id="IPR006571">
    <property type="entry name" value="TLDc_dom"/>
</dbReference>
<reference evidence="3 5" key="3">
    <citation type="submission" date="2020-07" db="EMBL/GenBank/DDBJ databases">
        <title>A long reads based de novo assembly of the rainbow trout Arlee double haploid line genome.</title>
        <authorList>
            <person name="Gao G."/>
            <person name="Palti Y."/>
        </authorList>
    </citation>
    <scope>NUCLEOTIDE SEQUENCE [LARGE SCALE GENOMIC DNA]</scope>
</reference>
<reference evidence="2" key="1">
    <citation type="journal article" date="2014" name="Nat. Commun.">
        <title>The rainbow trout genome provides novel insights into evolution after whole-genome duplication in vertebrates.</title>
        <authorList>
            <person name="Berthelot C."/>
            <person name="Brunet F."/>
            <person name="Chalopin D."/>
            <person name="Juanchich A."/>
            <person name="Bernard M."/>
            <person name="Noel B."/>
            <person name="Bento P."/>
            <person name="Da Silva C."/>
            <person name="Labadie K."/>
            <person name="Alberti A."/>
            <person name="Aury J.M."/>
            <person name="Louis A."/>
            <person name="Dehais P."/>
            <person name="Bardou P."/>
            <person name="Montfort J."/>
            <person name="Klopp C."/>
            <person name="Cabau C."/>
            <person name="Gaspin C."/>
            <person name="Thorgaard G.H."/>
            <person name="Boussaha M."/>
            <person name="Quillet E."/>
            <person name="Guyomard R."/>
            <person name="Galiana D."/>
            <person name="Bobe J."/>
            <person name="Volff J.N."/>
            <person name="Genet C."/>
            <person name="Wincker P."/>
            <person name="Jaillon O."/>
            <person name="Roest Crollius H."/>
            <person name="Guiguen Y."/>
        </authorList>
    </citation>
    <scope>NUCLEOTIDE SEQUENCE [LARGE SCALE GENOMIC DNA]</scope>
</reference>
<dbReference type="Proteomes" id="UP000193380">
    <property type="component" value="Unassembled WGS sequence"/>
</dbReference>
<dbReference type="Ensembl" id="ENSOMYT00000113004.2">
    <property type="protein sequence ID" value="ENSOMYP00000104223.1"/>
    <property type="gene ID" value="ENSOMYG00000046829.2"/>
</dbReference>
<proteinExistence type="predicted"/>